<keyword evidence="3" id="KW-1185">Reference proteome</keyword>
<feature type="transmembrane region" description="Helical" evidence="1">
    <location>
        <begin position="102"/>
        <end position="121"/>
    </location>
</feature>
<dbReference type="AlphaFoldDB" id="A0A6B8M952"/>
<accession>A0A6B8M952</accession>
<evidence type="ECO:0000313" key="2">
    <source>
        <dbReference type="EMBL" id="QGM99261.1"/>
    </source>
</evidence>
<name>A0A6B8M952_9HYPH</name>
<feature type="transmembrane region" description="Helical" evidence="1">
    <location>
        <begin position="33"/>
        <end position="52"/>
    </location>
</feature>
<dbReference type="KEGG" id="mpar:F7D14_18425"/>
<keyword evidence="1" id="KW-0472">Membrane</keyword>
<reference evidence="2 3" key="1">
    <citation type="submission" date="2019-09" db="EMBL/GenBank/DDBJ databases">
        <title>Isolation and complete genome sequencing of Methylocystis species.</title>
        <authorList>
            <person name="Rumah B.L."/>
            <person name="Stead C.E."/>
            <person name="Stevens B.C."/>
            <person name="Minton N.P."/>
            <person name="Grosse-Honebrink A."/>
            <person name="Zhang Y."/>
        </authorList>
    </citation>
    <scope>NUCLEOTIDE SEQUENCE [LARGE SCALE GENOMIC DNA]</scope>
    <source>
        <strain evidence="2 3">BRCS2</strain>
    </source>
</reference>
<keyword evidence="1" id="KW-0812">Transmembrane</keyword>
<feature type="transmembrane region" description="Helical" evidence="1">
    <location>
        <begin position="64"/>
        <end position="82"/>
    </location>
</feature>
<keyword evidence="1" id="KW-1133">Transmembrane helix</keyword>
<dbReference type="Proteomes" id="UP000422569">
    <property type="component" value="Chromosome"/>
</dbReference>
<dbReference type="RefSeq" id="WP_016918985.1">
    <property type="nucleotide sequence ID" value="NZ_CP044331.1"/>
</dbReference>
<evidence type="ECO:0000313" key="3">
    <source>
        <dbReference type="Proteomes" id="UP000422569"/>
    </source>
</evidence>
<protein>
    <submittedName>
        <fullName evidence="2">DUF2809 domain-containing protein</fullName>
    </submittedName>
</protein>
<dbReference type="EMBL" id="CP044331">
    <property type="protein sequence ID" value="QGM99261.1"/>
    <property type="molecule type" value="Genomic_DNA"/>
</dbReference>
<proteinExistence type="predicted"/>
<organism evidence="2 3">
    <name type="scientific">Methylocystis parvus</name>
    <dbReference type="NCBI Taxonomy" id="134"/>
    <lineage>
        <taxon>Bacteria</taxon>
        <taxon>Pseudomonadati</taxon>
        <taxon>Pseudomonadota</taxon>
        <taxon>Alphaproteobacteria</taxon>
        <taxon>Hyphomicrobiales</taxon>
        <taxon>Methylocystaceae</taxon>
        <taxon>Methylocystis</taxon>
    </lineage>
</organism>
<evidence type="ECO:0000256" key="1">
    <source>
        <dbReference type="SAM" id="Phobius"/>
    </source>
</evidence>
<sequence>MSARFRRRAAACLIIIASGLALRRWSLDLGAPFFAWKYGGSLLWGTMVYFLVALFPKSGAITRIALIASAIAVVVELSRLHHTPWLDDFRRTTAGALLLGRHFSLWNIVAYLFGIGLGARIDALLCAETAKPAAQP</sequence>
<dbReference type="InterPro" id="IPR021257">
    <property type="entry name" value="DUF2809"/>
</dbReference>
<dbReference type="Pfam" id="PF10990">
    <property type="entry name" value="DUF2809"/>
    <property type="match status" value="1"/>
</dbReference>
<gene>
    <name evidence="2" type="ORF">F7D14_18425</name>
</gene>